<dbReference type="PANTHER" id="PTHR12266">
    <property type="entry name" value="NA+/CA2+ K+ INDEPENDENT EXCHANGER"/>
    <property type="match status" value="1"/>
</dbReference>
<gene>
    <name evidence="10" type="ORF">LANO_0E10726G</name>
</gene>
<dbReference type="EMBL" id="LT598451">
    <property type="protein sequence ID" value="SCU95565.1"/>
    <property type="molecule type" value="Genomic_DNA"/>
</dbReference>
<dbReference type="InterPro" id="IPR004837">
    <property type="entry name" value="NaCa_Exmemb"/>
</dbReference>
<feature type="transmembrane region" description="Helical" evidence="8">
    <location>
        <begin position="7"/>
        <end position="24"/>
    </location>
</feature>
<keyword evidence="5 8" id="KW-1133">Transmembrane helix</keyword>
<dbReference type="GO" id="GO:0008324">
    <property type="term" value="F:monoatomic cation transmembrane transporter activity"/>
    <property type="evidence" value="ECO:0007669"/>
    <property type="project" value="TreeGrafter"/>
</dbReference>
<feature type="transmembrane region" description="Helical" evidence="8">
    <location>
        <begin position="652"/>
        <end position="670"/>
    </location>
</feature>
<dbReference type="Pfam" id="PF01699">
    <property type="entry name" value="Na_Ca_ex"/>
    <property type="match status" value="2"/>
</dbReference>
<evidence type="ECO:0000259" key="9">
    <source>
        <dbReference type="Pfam" id="PF01699"/>
    </source>
</evidence>
<evidence type="ECO:0000256" key="3">
    <source>
        <dbReference type="ARBA" id="ARBA00022448"/>
    </source>
</evidence>
<protein>
    <submittedName>
        <fullName evidence="10">LANO_0E10726g1_1</fullName>
    </submittedName>
</protein>
<organism evidence="10 11">
    <name type="scientific">Lachancea nothofagi CBS 11611</name>
    <dbReference type="NCBI Taxonomy" id="1266666"/>
    <lineage>
        <taxon>Eukaryota</taxon>
        <taxon>Fungi</taxon>
        <taxon>Dikarya</taxon>
        <taxon>Ascomycota</taxon>
        <taxon>Saccharomycotina</taxon>
        <taxon>Saccharomycetes</taxon>
        <taxon>Saccharomycetales</taxon>
        <taxon>Saccharomycetaceae</taxon>
        <taxon>Lachancea</taxon>
    </lineage>
</organism>
<dbReference type="GO" id="GO:0016020">
    <property type="term" value="C:membrane"/>
    <property type="evidence" value="ECO:0007669"/>
    <property type="project" value="UniProtKB-SubCell"/>
</dbReference>
<dbReference type="GO" id="GO:0006874">
    <property type="term" value="P:intracellular calcium ion homeostasis"/>
    <property type="evidence" value="ECO:0007669"/>
    <property type="project" value="TreeGrafter"/>
</dbReference>
<keyword evidence="6 8" id="KW-0472">Membrane</keyword>
<feature type="transmembrane region" description="Helical" evidence="8">
    <location>
        <begin position="30"/>
        <end position="50"/>
    </location>
</feature>
<evidence type="ECO:0000256" key="2">
    <source>
        <dbReference type="ARBA" id="ARBA00008170"/>
    </source>
</evidence>
<dbReference type="OrthoDB" id="407410at2759"/>
<dbReference type="Gene3D" id="1.20.1420.30">
    <property type="entry name" value="NCX, central ion-binding region"/>
    <property type="match status" value="2"/>
</dbReference>
<reference evidence="11" key="1">
    <citation type="submission" date="2016-03" db="EMBL/GenBank/DDBJ databases">
        <authorList>
            <person name="Devillers Hugo."/>
        </authorList>
    </citation>
    <scope>NUCLEOTIDE SEQUENCE [LARGE SCALE GENOMIC DNA]</scope>
</reference>
<dbReference type="Proteomes" id="UP000189911">
    <property type="component" value="Chromosome E"/>
</dbReference>
<evidence type="ECO:0000313" key="11">
    <source>
        <dbReference type="Proteomes" id="UP000189911"/>
    </source>
</evidence>
<name>A0A1G4JWY9_9SACH</name>
<accession>A0A1G4JWY9</accession>
<feature type="transmembrane region" description="Helical" evidence="8">
    <location>
        <begin position="571"/>
        <end position="597"/>
    </location>
</feature>
<dbReference type="PROSITE" id="PS51257">
    <property type="entry name" value="PROKAR_LIPOPROTEIN"/>
    <property type="match status" value="1"/>
</dbReference>
<feature type="transmembrane region" description="Helical" evidence="8">
    <location>
        <begin position="538"/>
        <end position="559"/>
    </location>
</feature>
<comment type="subcellular location">
    <subcellularLocation>
        <location evidence="1">Membrane</location>
        <topology evidence="1">Multi-pass membrane protein</topology>
    </subcellularLocation>
</comment>
<feature type="transmembrane region" description="Helical" evidence="8">
    <location>
        <begin position="152"/>
        <end position="170"/>
    </location>
</feature>
<feature type="transmembrane region" description="Helical" evidence="8">
    <location>
        <begin position="102"/>
        <end position="125"/>
    </location>
</feature>
<dbReference type="PANTHER" id="PTHR12266:SF0">
    <property type="entry name" value="MITOCHONDRIAL SODIUM_CALCIUM EXCHANGER PROTEIN"/>
    <property type="match status" value="1"/>
</dbReference>
<feature type="domain" description="Sodium/calcium exchanger membrane region" evidence="9">
    <location>
        <begin position="508"/>
        <end position="667"/>
    </location>
</feature>
<evidence type="ECO:0000256" key="1">
    <source>
        <dbReference type="ARBA" id="ARBA00004141"/>
    </source>
</evidence>
<evidence type="ECO:0000256" key="4">
    <source>
        <dbReference type="ARBA" id="ARBA00022692"/>
    </source>
</evidence>
<feature type="transmembrane region" description="Helical" evidence="8">
    <location>
        <begin position="617"/>
        <end position="640"/>
    </location>
</feature>
<evidence type="ECO:0000256" key="5">
    <source>
        <dbReference type="ARBA" id="ARBA00022989"/>
    </source>
</evidence>
<feature type="transmembrane region" description="Helical" evidence="8">
    <location>
        <begin position="422"/>
        <end position="443"/>
    </location>
</feature>
<feature type="compositionally biased region" description="Basic and acidic residues" evidence="7">
    <location>
        <begin position="315"/>
        <end position="324"/>
    </location>
</feature>
<feature type="region of interest" description="Disordered" evidence="7">
    <location>
        <begin position="305"/>
        <end position="332"/>
    </location>
</feature>
<sequence length="673" mass="75465">MGLWQRRTFIVGFYLVQGLAVLVGCYKARLWPFLTAPVVLGYSFTALGLITSDFLTPNLSIISKELLHISERVSGMTLLALGNSVPDITSTYHSMKSDATPLALGELLGAIVFLLSVIVGIMPMVRTIDFSNLSAGTEENSDNALFYSRRRFLKDLIMFAIMIALALCFLCDGRLMFWECFLMVVVYLCYVLYQVAFEGDENGTSFSDQAATSIEDDIESQEFQPASTPCPRDPAIFLQELELRKAHLRAKIKHHLRSSYSSCMKMSLNEILNIWDNKDIFEPEVSSPRLTKSTSHQELRPKVAIIQPSPVDDTPNNHHEERFPSDIPCSRNGQDFLKPPLRASSRSVSADYLLYLDNRIQSTNSSFLGTSLSTECSDSDDDEQILTEPLITKVVSLDKPIIQSVILQCWNEQKVDVGFVELFTVLAVSPVVLVLRTFIPICYDVEKRKKRPLKLEALQVFMAPLAINYMMMESLQIWGLLTSMSLTGILWFFNRKAWHDLAIRCVCVVAFLLSLFTISFVVKIVVGVLEECALMLNISQAMLGLTIFAWGNSIGDLATTITFTKMGVLDIALGACFGGPLLYFLFGVGIDGMLVMFFRRNGTRVEENSLWLESIDFQVNSLLIISCIGLLAIFATYMLLIPMNNWRIDKKIGIVFLTLYGIITTVNVYLEAT</sequence>
<evidence type="ECO:0000256" key="7">
    <source>
        <dbReference type="SAM" id="MobiDB-lite"/>
    </source>
</evidence>
<dbReference type="InterPro" id="IPR044880">
    <property type="entry name" value="NCX_ion-bd_dom_sf"/>
</dbReference>
<feature type="transmembrane region" description="Helical" evidence="8">
    <location>
        <begin position="177"/>
        <end position="197"/>
    </location>
</feature>
<comment type="similarity">
    <text evidence="2">Belongs to the Ca(2+):cation antiporter (CaCA) (TC 2.A.19) family.</text>
</comment>
<evidence type="ECO:0000256" key="6">
    <source>
        <dbReference type="ARBA" id="ARBA00023136"/>
    </source>
</evidence>
<proteinExistence type="inferred from homology"/>
<keyword evidence="3" id="KW-0813">Transport</keyword>
<dbReference type="AlphaFoldDB" id="A0A1G4JWY9"/>
<keyword evidence="4 8" id="KW-0812">Transmembrane</keyword>
<feature type="transmembrane region" description="Helical" evidence="8">
    <location>
        <begin position="477"/>
        <end position="494"/>
    </location>
</feature>
<feature type="transmembrane region" description="Helical" evidence="8">
    <location>
        <begin position="501"/>
        <end position="526"/>
    </location>
</feature>
<evidence type="ECO:0000256" key="8">
    <source>
        <dbReference type="SAM" id="Phobius"/>
    </source>
</evidence>
<keyword evidence="11" id="KW-1185">Reference proteome</keyword>
<dbReference type="InterPro" id="IPR051359">
    <property type="entry name" value="CaCA_antiporter"/>
</dbReference>
<feature type="domain" description="Sodium/calcium exchanger membrane region" evidence="9">
    <location>
        <begin position="40"/>
        <end position="195"/>
    </location>
</feature>
<evidence type="ECO:0000313" key="10">
    <source>
        <dbReference type="EMBL" id="SCU95565.1"/>
    </source>
</evidence>